<dbReference type="PANTHER" id="PTHR43364">
    <property type="entry name" value="NADH-SPECIFIC METHYLGLYOXAL REDUCTASE-RELATED"/>
    <property type="match status" value="1"/>
</dbReference>
<gene>
    <name evidence="3" type="ORF">GO499_05800</name>
</gene>
<dbReference type="GO" id="GO:0016491">
    <property type="term" value="F:oxidoreductase activity"/>
    <property type="evidence" value="ECO:0007669"/>
    <property type="project" value="UniProtKB-KW"/>
</dbReference>
<dbReference type="Gene3D" id="3.20.20.100">
    <property type="entry name" value="NADP-dependent oxidoreductase domain"/>
    <property type="match status" value="1"/>
</dbReference>
<organism evidence="3 4">
    <name type="scientific">Algicella marina</name>
    <dbReference type="NCBI Taxonomy" id="2683284"/>
    <lineage>
        <taxon>Bacteria</taxon>
        <taxon>Pseudomonadati</taxon>
        <taxon>Pseudomonadota</taxon>
        <taxon>Alphaproteobacteria</taxon>
        <taxon>Rhodobacterales</taxon>
        <taxon>Paracoccaceae</taxon>
        <taxon>Algicella</taxon>
    </lineage>
</organism>
<dbReference type="InterPro" id="IPR050523">
    <property type="entry name" value="AKR_Detox_Biosynth"/>
</dbReference>
<dbReference type="PANTHER" id="PTHR43364:SF4">
    <property type="entry name" value="NAD(P)-LINKED OXIDOREDUCTASE SUPERFAMILY PROTEIN"/>
    <property type="match status" value="1"/>
</dbReference>
<dbReference type="InterPro" id="IPR023210">
    <property type="entry name" value="NADP_OxRdtase_dom"/>
</dbReference>
<evidence type="ECO:0000259" key="2">
    <source>
        <dbReference type="Pfam" id="PF00248"/>
    </source>
</evidence>
<evidence type="ECO:0000256" key="1">
    <source>
        <dbReference type="ARBA" id="ARBA00023002"/>
    </source>
</evidence>
<dbReference type="CDD" id="cd19094">
    <property type="entry name" value="AKR_Tas-like"/>
    <property type="match status" value="1"/>
</dbReference>
<dbReference type="Proteomes" id="UP000464495">
    <property type="component" value="Chromosome"/>
</dbReference>
<keyword evidence="1" id="KW-0560">Oxidoreductase</keyword>
<reference evidence="3 4" key="1">
    <citation type="submission" date="2019-12" db="EMBL/GenBank/DDBJ databases">
        <title>Complete genome sequence of Algicella marina strain 9Alg 56(T) isolated from the red alga Tichocarpus crinitus.</title>
        <authorList>
            <person name="Kim S.-G."/>
            <person name="Nedashkovskaya O.I."/>
        </authorList>
    </citation>
    <scope>NUCLEOTIDE SEQUENCE [LARGE SCALE GENOMIC DNA]</scope>
    <source>
        <strain evidence="3 4">9Alg 56</strain>
    </source>
</reference>
<evidence type="ECO:0000313" key="4">
    <source>
        <dbReference type="Proteomes" id="UP000464495"/>
    </source>
</evidence>
<dbReference type="SUPFAM" id="SSF51430">
    <property type="entry name" value="NAD(P)-linked oxidoreductase"/>
    <property type="match status" value="1"/>
</dbReference>
<accession>A0A6P1SYP4</accession>
<name>A0A6P1SYP4_9RHOB</name>
<protein>
    <submittedName>
        <fullName evidence="3">Aldo/keto reductase</fullName>
    </submittedName>
</protein>
<dbReference type="PRINTS" id="PR00069">
    <property type="entry name" value="ALDKETRDTASE"/>
</dbReference>
<dbReference type="InterPro" id="IPR036812">
    <property type="entry name" value="NAD(P)_OxRdtase_dom_sf"/>
</dbReference>
<evidence type="ECO:0000313" key="3">
    <source>
        <dbReference type="EMBL" id="QHQ34740.1"/>
    </source>
</evidence>
<feature type="domain" description="NADP-dependent oxidoreductase" evidence="2">
    <location>
        <begin position="15"/>
        <end position="336"/>
    </location>
</feature>
<dbReference type="InterPro" id="IPR020471">
    <property type="entry name" value="AKR"/>
</dbReference>
<sequence>MKMNPLGRTGITVSEICLGTMTWGNQNTEAEAHEQMDYALGEGVSFWDTAEVYPAVPISAETQGATEEYIGSWFKSRGRRDDVILASKVAGIGVGWIQDGAAISSTKIAKSIEGSLKRLQTDYIDLYQLHWPNRGHYHFRRQWSFDPSQQARDVAQDTADILGELGRQVEAGKIRAIGLSNDSAWGTAQFLKIAEEQGLPRVASIQNEYSLLYRTFDLDLAELAHHEDVGLLAYSPLASGILSAKYSNGAIPKGSRGDREPMGRRNETSTQAADEYAALARNHGLDPCAMAIAFCLTRPFMTSAIIGATSIEQLKIAISAHETDLSDEVLDGIAALHKKYPAPF</sequence>
<proteinExistence type="predicted"/>
<dbReference type="EMBL" id="CP046620">
    <property type="protein sequence ID" value="QHQ34740.1"/>
    <property type="molecule type" value="Genomic_DNA"/>
</dbReference>
<dbReference type="KEGG" id="amaq:GO499_05800"/>
<dbReference type="Pfam" id="PF00248">
    <property type="entry name" value="Aldo_ket_red"/>
    <property type="match status" value="1"/>
</dbReference>
<keyword evidence="4" id="KW-1185">Reference proteome</keyword>
<dbReference type="RefSeq" id="WP_161861308.1">
    <property type="nucleotide sequence ID" value="NZ_CP046620.1"/>
</dbReference>
<dbReference type="AlphaFoldDB" id="A0A6P1SYP4"/>